<dbReference type="InterPro" id="IPR052931">
    <property type="entry name" value="Prophage_regulatory_activator"/>
</dbReference>
<organism evidence="1 2">
    <name type="scientific">Psychrobacter aquaticus CMS 56</name>
    <dbReference type="NCBI Taxonomy" id="1354303"/>
    <lineage>
        <taxon>Bacteria</taxon>
        <taxon>Pseudomonadati</taxon>
        <taxon>Pseudomonadota</taxon>
        <taxon>Gammaproteobacteria</taxon>
        <taxon>Moraxellales</taxon>
        <taxon>Moraxellaceae</taxon>
        <taxon>Psychrobacter</taxon>
    </lineage>
</organism>
<dbReference type="RefSeq" id="WP_021812840.1">
    <property type="nucleotide sequence ID" value="NZ_AUSW01000006.1"/>
</dbReference>
<evidence type="ECO:0000313" key="1">
    <source>
        <dbReference type="EMBL" id="ERL56967.1"/>
    </source>
</evidence>
<dbReference type="OrthoDB" id="8455288at2"/>
<accession>U4T6E7</accession>
<sequence length="98" mass="11454">MENFNTNNQNGLDNLSATRMPRMLPIKEVTYFTGLSCTTIYDMLDKKSERYDPTFPIQVKLTKESTERDGFKARNGRVAWVESEVVQWLESKMAERVR</sequence>
<dbReference type="EMBL" id="AUSW01000006">
    <property type="protein sequence ID" value="ERL56967.1"/>
    <property type="molecule type" value="Genomic_DNA"/>
</dbReference>
<keyword evidence="2" id="KW-1185">Reference proteome</keyword>
<dbReference type="PANTHER" id="PTHR36154:SF1">
    <property type="entry name" value="DNA-BINDING TRANSCRIPTIONAL ACTIVATOR ALPA"/>
    <property type="match status" value="1"/>
</dbReference>
<dbReference type="PATRIC" id="fig|1354303.4.peg.165"/>
<proteinExistence type="predicted"/>
<dbReference type="STRING" id="1354303.M917_0164"/>
<comment type="caution">
    <text evidence="1">The sequence shown here is derived from an EMBL/GenBank/DDBJ whole genome shotgun (WGS) entry which is preliminary data.</text>
</comment>
<evidence type="ECO:0000313" key="2">
    <source>
        <dbReference type="Proteomes" id="UP000016761"/>
    </source>
</evidence>
<dbReference type="eggNOG" id="COG3311">
    <property type="taxonomic scope" value="Bacteria"/>
</dbReference>
<name>U4T6E7_9GAMM</name>
<reference evidence="1 2" key="1">
    <citation type="journal article" date="2013" name="Genome Announc.">
        <title>Draft Genome Sequence of Psychrobacter aquaticus Strain CMS 56T, Isolated from a Cyanobacterial Mat Sample Collected from Water Bodies in the McMurdo Dry Valley Region of Antarctica.</title>
        <authorList>
            <person name="Reddy G.S."/>
            <person name="Ara S."/>
            <person name="Singh A."/>
            <person name="Kumar Pinnaka A."/>
            <person name="Shivaji S."/>
        </authorList>
    </citation>
    <scope>NUCLEOTIDE SEQUENCE [LARGE SCALE GENOMIC DNA]</scope>
    <source>
        <strain evidence="1 2">CMS 56</strain>
    </source>
</reference>
<dbReference type="PANTHER" id="PTHR36154">
    <property type="entry name" value="DNA-BINDING TRANSCRIPTIONAL ACTIVATOR ALPA"/>
    <property type="match status" value="1"/>
</dbReference>
<gene>
    <name evidence="1" type="ORF">M917_0164</name>
</gene>
<protein>
    <submittedName>
        <fullName evidence="1">Prophage CP4-57 regulatory protein alpA</fullName>
    </submittedName>
</protein>
<dbReference type="Proteomes" id="UP000016761">
    <property type="component" value="Unassembled WGS sequence"/>
</dbReference>
<dbReference type="AlphaFoldDB" id="U4T6E7"/>